<reference evidence="1 3" key="1">
    <citation type="submission" date="2014-02" db="EMBL/GenBank/DDBJ databases">
        <authorList>
            <person name="Sears C."/>
            <person name="Carroll K."/>
            <person name="Sack B.R."/>
            <person name="Qadri F."/>
            <person name="Myers L.L."/>
            <person name="Chung G.-T."/>
            <person name="Escheverria P."/>
            <person name="Fraser C.M."/>
            <person name="Sadzewicz L."/>
            <person name="Shefchek K.A."/>
            <person name="Tallon L."/>
            <person name="Das S.P."/>
            <person name="Daugherty S."/>
            <person name="Mongodin E.F."/>
        </authorList>
    </citation>
    <scope>NUCLEOTIDE SEQUENCE [LARGE SCALE GENOMIC DNA]</scope>
    <source>
        <strain evidence="1">3988T</strain>
        <strain evidence="3">3988T(B)14</strain>
    </source>
</reference>
<evidence type="ECO:0000313" key="3">
    <source>
        <dbReference type="Proteomes" id="UP000020529"/>
    </source>
</evidence>
<dbReference type="GO" id="GO:0003677">
    <property type="term" value="F:DNA binding"/>
    <property type="evidence" value="ECO:0007669"/>
    <property type="project" value="InterPro"/>
</dbReference>
<dbReference type="Pfam" id="PF05869">
    <property type="entry name" value="Dam"/>
    <property type="match status" value="1"/>
</dbReference>
<evidence type="ECO:0000313" key="2">
    <source>
        <dbReference type="EMBL" id="EXY76801.1"/>
    </source>
</evidence>
<dbReference type="GO" id="GO:0009007">
    <property type="term" value="F:site-specific DNA-methyltransferase (adenine-specific) activity"/>
    <property type="evidence" value="ECO:0007669"/>
    <property type="project" value="InterPro"/>
</dbReference>
<dbReference type="Proteomes" id="UP000020529">
    <property type="component" value="Unassembled WGS sequence"/>
</dbReference>
<dbReference type="GO" id="GO:0009307">
    <property type="term" value="P:DNA restriction-modification system"/>
    <property type="evidence" value="ECO:0007669"/>
    <property type="project" value="InterPro"/>
</dbReference>
<dbReference type="InterPro" id="IPR008593">
    <property type="entry name" value="Dam_MeTrfase"/>
</dbReference>
<dbReference type="GO" id="GO:0032259">
    <property type="term" value="P:methylation"/>
    <property type="evidence" value="ECO:0007669"/>
    <property type="project" value="UniProtKB-KW"/>
</dbReference>
<name>A0A015T2C9_BACFG</name>
<organism evidence="1 3">
    <name type="scientific">Bacteroides fragilis str. 3988T(B)14</name>
    <dbReference type="NCBI Taxonomy" id="1339315"/>
    <lineage>
        <taxon>Bacteria</taxon>
        <taxon>Pseudomonadati</taxon>
        <taxon>Bacteroidota</taxon>
        <taxon>Bacteroidia</taxon>
        <taxon>Bacteroidales</taxon>
        <taxon>Bacteroidaceae</taxon>
        <taxon>Bacteroides</taxon>
    </lineage>
</organism>
<gene>
    <name evidence="2" type="ORF">M124_4296</name>
    <name evidence="1" type="ORF">M124_4458</name>
</gene>
<dbReference type="RefSeq" id="WP_005836876.1">
    <property type="nucleotide sequence ID" value="NZ_JGCY01000093.1"/>
</dbReference>
<sequence length="160" mass="18412">MNTRFEKSVRSSDEWYTPKEILDALGKFDLDPCAPIRPLWPTAEVMYDQNIDGLSQIWEGRVWLNPPYSRPLIELFVRKLAEHGNGIALLFNRCDSKMFQDVIFPKATGMKFLRHRIRFYRPDGTRGESPGCGSLLLAFGEDNAEILRNCAIEGKYVQLN</sequence>
<keyword evidence="1" id="KW-0808">Transferase</keyword>
<proteinExistence type="predicted"/>
<accession>A0A015T2C9</accession>
<dbReference type="EMBL" id="JGCY01000126">
    <property type="protein sequence ID" value="EXY76667.1"/>
    <property type="molecule type" value="Genomic_DNA"/>
</dbReference>
<dbReference type="AlphaFoldDB" id="A0A015T2C9"/>
<protein>
    <submittedName>
        <fullName evidence="1">DNA N-6-adenine-methyltransferase family protein</fullName>
    </submittedName>
</protein>
<dbReference type="PATRIC" id="fig|1339315.3.peg.262"/>
<dbReference type="EMBL" id="JGCY01000093">
    <property type="protein sequence ID" value="EXY76801.1"/>
    <property type="molecule type" value="Genomic_DNA"/>
</dbReference>
<keyword evidence="1" id="KW-0489">Methyltransferase</keyword>
<evidence type="ECO:0000313" key="1">
    <source>
        <dbReference type="EMBL" id="EXY76667.1"/>
    </source>
</evidence>
<comment type="caution">
    <text evidence="1">The sequence shown here is derived from an EMBL/GenBank/DDBJ whole genome shotgun (WGS) entry which is preliminary data.</text>
</comment>